<dbReference type="Proteomes" id="UP001371299">
    <property type="component" value="Unassembled WGS sequence"/>
</dbReference>
<dbReference type="InterPro" id="IPR050241">
    <property type="entry name" value="NAD-cap_RNA_hydrolase_NudC"/>
</dbReference>
<evidence type="ECO:0000256" key="6">
    <source>
        <dbReference type="ARBA" id="ARBA00022801"/>
    </source>
</evidence>
<evidence type="ECO:0000256" key="5">
    <source>
        <dbReference type="ARBA" id="ARBA00022723"/>
    </source>
</evidence>
<keyword evidence="8" id="KW-0520">NAD</keyword>
<comment type="catalytic activity">
    <reaction evidence="9">
        <text>a 5'-end NAD(+)-phospho-ribonucleoside in mRNA + H2O = a 5'-end phospho-adenosine-phospho-ribonucleoside in mRNA + beta-nicotinamide D-ribonucleotide + 2 H(+)</text>
        <dbReference type="Rhea" id="RHEA:60876"/>
        <dbReference type="Rhea" id="RHEA-COMP:15698"/>
        <dbReference type="Rhea" id="RHEA-COMP:15719"/>
        <dbReference type="ChEBI" id="CHEBI:14649"/>
        <dbReference type="ChEBI" id="CHEBI:15377"/>
        <dbReference type="ChEBI" id="CHEBI:15378"/>
        <dbReference type="ChEBI" id="CHEBI:144029"/>
        <dbReference type="ChEBI" id="CHEBI:144051"/>
    </reaction>
    <physiologicalReaction direction="left-to-right" evidence="9">
        <dbReference type="Rhea" id="RHEA:60877"/>
    </physiologicalReaction>
</comment>
<keyword evidence="12" id="KW-1185">Reference proteome</keyword>
<evidence type="ECO:0000259" key="10">
    <source>
        <dbReference type="PROSITE" id="PS51462"/>
    </source>
</evidence>
<dbReference type="InterPro" id="IPR049734">
    <property type="entry name" value="NudC-like_C"/>
</dbReference>
<dbReference type="RefSeq" id="WP_288794359.1">
    <property type="nucleotide sequence ID" value="NZ_JBBMGJ010000018.1"/>
</dbReference>
<dbReference type="SUPFAM" id="SSF55811">
    <property type="entry name" value="Nudix"/>
    <property type="match status" value="1"/>
</dbReference>
<evidence type="ECO:0000256" key="9">
    <source>
        <dbReference type="ARBA" id="ARBA00023679"/>
    </source>
</evidence>
<dbReference type="InterPro" id="IPR015797">
    <property type="entry name" value="NUDIX_hydrolase-like_dom_sf"/>
</dbReference>
<comment type="cofactor">
    <cofactor evidence="2">
        <name>Zn(2+)</name>
        <dbReference type="ChEBI" id="CHEBI:29105"/>
    </cofactor>
</comment>
<dbReference type="PROSITE" id="PS51462">
    <property type="entry name" value="NUDIX"/>
    <property type="match status" value="1"/>
</dbReference>
<evidence type="ECO:0000256" key="7">
    <source>
        <dbReference type="ARBA" id="ARBA00022842"/>
    </source>
</evidence>
<organism evidence="11 12">
    <name type="scientific">Corynebacterium yonathiae</name>
    <dbReference type="NCBI Taxonomy" id="2913504"/>
    <lineage>
        <taxon>Bacteria</taxon>
        <taxon>Bacillati</taxon>
        <taxon>Actinomycetota</taxon>
        <taxon>Actinomycetes</taxon>
        <taxon>Mycobacteriales</taxon>
        <taxon>Corynebacteriaceae</taxon>
        <taxon>Corynebacterium</taxon>
    </lineage>
</organism>
<reference evidence="11 12" key="1">
    <citation type="submission" date="2024-01" db="EMBL/GenBank/DDBJ databases">
        <title>Description of two novel Corynebacterium species isolated from human nasal passages and skin.</title>
        <authorList>
            <person name="Popowitch E."/>
            <person name="Tran T.H."/>
            <person name="Escapa I.F."/>
            <person name="Bhatt E."/>
            <person name="Sozat A.K."/>
            <person name="Roberts A.Q."/>
            <person name="Segre J.A."/>
            <person name="Kong H."/>
            <person name="Conlan S."/>
            <person name="Lemon K.P."/>
            <person name="Kelly M.S."/>
        </authorList>
    </citation>
    <scope>NUCLEOTIDE SEQUENCE [LARGE SCALE GENOMIC DNA]</scope>
    <source>
        <strain evidence="11 12">KPL2619</strain>
    </source>
</reference>
<dbReference type="PANTHER" id="PTHR42904">
    <property type="entry name" value="NUDIX HYDROLASE, NUDC SUBFAMILY"/>
    <property type="match status" value="1"/>
</dbReference>
<comment type="cofactor">
    <cofactor evidence="1">
        <name>Mg(2+)</name>
        <dbReference type="ChEBI" id="CHEBI:18420"/>
    </cofactor>
</comment>
<sequence>MFLPVTPGGLVPVTAAGEPVLVEGVPGGVGKQAVVDLGTLQACLCPEDSAGKLGRLESATFFADQPLILQAIALIRNRREQRFDPRTGRKLDYPAPGIVGCDPDDARRMVFPRLDPAVIGLIRLAGTDRILLARNRRRNSFFSLIAGYVEPGETAEAAFAREALEETGHRVEALRYWGSQSWPPSGSLMLGFCAQTADVHPTCHTDGELKEIRWVERSELPELSLPRPGSIAHTMIMEWYHGD</sequence>
<dbReference type="InterPro" id="IPR000086">
    <property type="entry name" value="NUDIX_hydrolase_dom"/>
</dbReference>
<comment type="caution">
    <text evidence="11">The sequence shown here is derived from an EMBL/GenBank/DDBJ whole genome shotgun (WGS) entry which is preliminary data.</text>
</comment>
<keyword evidence="6 11" id="KW-0378">Hydrolase</keyword>
<dbReference type="Pfam" id="PF00293">
    <property type="entry name" value="NUDIX"/>
    <property type="match status" value="1"/>
</dbReference>
<evidence type="ECO:0000256" key="4">
    <source>
        <dbReference type="ARBA" id="ARBA00012381"/>
    </source>
</evidence>
<comment type="similarity">
    <text evidence="3">Belongs to the Nudix hydrolase family. NudC subfamily.</text>
</comment>
<gene>
    <name evidence="11" type="ORF">WMQ01_08875</name>
</gene>
<evidence type="ECO:0000313" key="11">
    <source>
        <dbReference type="EMBL" id="MEK0146179.1"/>
    </source>
</evidence>
<keyword evidence="5" id="KW-0479">Metal-binding</keyword>
<dbReference type="PANTHER" id="PTHR42904:SF6">
    <property type="entry name" value="NAD-CAPPED RNA HYDROLASE NUDT12"/>
    <property type="match status" value="1"/>
</dbReference>
<accession>A0ABU8Y3I9</accession>
<dbReference type="Gene3D" id="3.90.79.10">
    <property type="entry name" value="Nucleoside Triphosphate Pyrophosphohydrolase"/>
    <property type="match status" value="1"/>
</dbReference>
<keyword evidence="7" id="KW-0460">Magnesium</keyword>
<name>A0ABU8Y3I9_9CORY</name>
<dbReference type="GO" id="GO:0016787">
    <property type="term" value="F:hydrolase activity"/>
    <property type="evidence" value="ECO:0007669"/>
    <property type="project" value="UniProtKB-KW"/>
</dbReference>
<evidence type="ECO:0000256" key="8">
    <source>
        <dbReference type="ARBA" id="ARBA00023027"/>
    </source>
</evidence>
<proteinExistence type="inferred from homology"/>
<dbReference type="CDD" id="cd03429">
    <property type="entry name" value="NUDIX_NADH_pyrophosphatase_Nudt13"/>
    <property type="match status" value="1"/>
</dbReference>
<protein>
    <recommendedName>
        <fullName evidence="4">NAD(+) diphosphatase</fullName>
        <ecNumber evidence="4">3.6.1.22</ecNumber>
    </recommendedName>
</protein>
<feature type="domain" description="Nudix hydrolase" evidence="10">
    <location>
        <begin position="112"/>
        <end position="239"/>
    </location>
</feature>
<dbReference type="EC" id="3.6.1.22" evidence="4"/>
<dbReference type="InterPro" id="IPR020084">
    <property type="entry name" value="NUDIX_hydrolase_CS"/>
</dbReference>
<dbReference type="PROSITE" id="PS00893">
    <property type="entry name" value="NUDIX_BOX"/>
    <property type="match status" value="1"/>
</dbReference>
<evidence type="ECO:0000313" key="12">
    <source>
        <dbReference type="Proteomes" id="UP001371299"/>
    </source>
</evidence>
<evidence type="ECO:0000256" key="2">
    <source>
        <dbReference type="ARBA" id="ARBA00001947"/>
    </source>
</evidence>
<evidence type="ECO:0000256" key="1">
    <source>
        <dbReference type="ARBA" id="ARBA00001946"/>
    </source>
</evidence>
<dbReference type="EMBL" id="JBBMGJ010000018">
    <property type="protein sequence ID" value="MEK0146179.1"/>
    <property type="molecule type" value="Genomic_DNA"/>
</dbReference>
<evidence type="ECO:0000256" key="3">
    <source>
        <dbReference type="ARBA" id="ARBA00009595"/>
    </source>
</evidence>